<keyword evidence="3" id="KW-1185">Reference proteome</keyword>
<comment type="caution">
    <text evidence="2">The sequence shown here is derived from an EMBL/GenBank/DDBJ whole genome shotgun (WGS) entry which is preliminary data.</text>
</comment>
<feature type="transmembrane region" description="Helical" evidence="1">
    <location>
        <begin position="6"/>
        <end position="28"/>
    </location>
</feature>
<reference evidence="3" key="1">
    <citation type="journal article" date="2019" name="Int. J. Syst. Evol. Microbiol.">
        <title>The Global Catalogue of Microorganisms (GCM) 10K type strain sequencing project: providing services to taxonomists for standard genome sequencing and annotation.</title>
        <authorList>
            <consortium name="The Broad Institute Genomics Platform"/>
            <consortium name="The Broad Institute Genome Sequencing Center for Infectious Disease"/>
            <person name="Wu L."/>
            <person name="Ma J."/>
        </authorList>
    </citation>
    <scope>NUCLEOTIDE SEQUENCE [LARGE SCALE GENOMIC DNA]</scope>
    <source>
        <strain evidence="3">JCM 6833</strain>
    </source>
</reference>
<proteinExistence type="predicted"/>
<feature type="transmembrane region" description="Helical" evidence="1">
    <location>
        <begin position="63"/>
        <end position="82"/>
    </location>
</feature>
<evidence type="ECO:0000313" key="3">
    <source>
        <dbReference type="Proteomes" id="UP001501509"/>
    </source>
</evidence>
<evidence type="ECO:0000313" key="2">
    <source>
        <dbReference type="EMBL" id="GAA2625268.1"/>
    </source>
</evidence>
<evidence type="ECO:0000256" key="1">
    <source>
        <dbReference type="SAM" id="Phobius"/>
    </source>
</evidence>
<organism evidence="2 3">
    <name type="scientific">Actinomadura fulvescens</name>
    <dbReference type="NCBI Taxonomy" id="46160"/>
    <lineage>
        <taxon>Bacteria</taxon>
        <taxon>Bacillati</taxon>
        <taxon>Actinomycetota</taxon>
        <taxon>Actinomycetes</taxon>
        <taxon>Streptosporangiales</taxon>
        <taxon>Thermomonosporaceae</taxon>
        <taxon>Actinomadura</taxon>
    </lineage>
</organism>
<keyword evidence="1" id="KW-0472">Membrane</keyword>
<gene>
    <name evidence="2" type="ORF">GCM10010411_72380</name>
</gene>
<keyword evidence="1" id="KW-1133">Transmembrane helix</keyword>
<feature type="transmembrane region" description="Helical" evidence="1">
    <location>
        <begin position="89"/>
        <end position="108"/>
    </location>
</feature>
<sequence>MDPILDLMPVVATVFAVPQFLPQLTVVWRTGNRAGVSWSWAALTSINNAGWIAYFALSRLWTALVPAIAATVLAGALAVLLGRQAGFPLRPAAIAAGWAAILTVAALLTGRAGLGTGLTVSFILQVAPSVWTAYRTHRPTGISRGTWTLVLAELLCWGLYGLHKSDPRLIVLGFTGVAASILMLIRAHSTGQPTGEGVRS</sequence>
<name>A0ABP6CPA9_9ACTN</name>
<feature type="transmembrane region" description="Helical" evidence="1">
    <location>
        <begin position="146"/>
        <end position="163"/>
    </location>
</feature>
<dbReference type="EMBL" id="BAAATD010000012">
    <property type="protein sequence ID" value="GAA2625268.1"/>
    <property type="molecule type" value="Genomic_DNA"/>
</dbReference>
<evidence type="ECO:0008006" key="4">
    <source>
        <dbReference type="Google" id="ProtNLM"/>
    </source>
</evidence>
<protein>
    <recommendedName>
        <fullName evidence="4">PQ loop repeat protein</fullName>
    </recommendedName>
</protein>
<feature type="transmembrane region" description="Helical" evidence="1">
    <location>
        <begin position="169"/>
        <end position="185"/>
    </location>
</feature>
<dbReference type="RefSeq" id="WP_344547002.1">
    <property type="nucleotide sequence ID" value="NZ_BAAATD010000012.1"/>
</dbReference>
<keyword evidence="1" id="KW-0812">Transmembrane</keyword>
<feature type="transmembrane region" description="Helical" evidence="1">
    <location>
        <begin position="40"/>
        <end position="57"/>
    </location>
</feature>
<accession>A0ABP6CPA9</accession>
<dbReference type="Proteomes" id="UP001501509">
    <property type="component" value="Unassembled WGS sequence"/>
</dbReference>
<dbReference type="Gene3D" id="1.20.1280.290">
    <property type="match status" value="2"/>
</dbReference>